<accession>A0AAV1NAV0</accession>
<organism evidence="1 2">
    <name type="scientific">Scomber scombrus</name>
    <name type="common">Atlantic mackerel</name>
    <name type="synonym">Scomber vernalis</name>
    <dbReference type="NCBI Taxonomy" id="13677"/>
    <lineage>
        <taxon>Eukaryota</taxon>
        <taxon>Metazoa</taxon>
        <taxon>Chordata</taxon>
        <taxon>Craniata</taxon>
        <taxon>Vertebrata</taxon>
        <taxon>Euteleostomi</taxon>
        <taxon>Actinopterygii</taxon>
        <taxon>Neopterygii</taxon>
        <taxon>Teleostei</taxon>
        <taxon>Neoteleostei</taxon>
        <taxon>Acanthomorphata</taxon>
        <taxon>Pelagiaria</taxon>
        <taxon>Scombriformes</taxon>
        <taxon>Scombridae</taxon>
        <taxon>Scomber</taxon>
    </lineage>
</organism>
<evidence type="ECO:0000313" key="2">
    <source>
        <dbReference type="Proteomes" id="UP001314229"/>
    </source>
</evidence>
<comment type="caution">
    <text evidence="1">The sequence shown here is derived from an EMBL/GenBank/DDBJ whole genome shotgun (WGS) entry which is preliminary data.</text>
</comment>
<sequence length="101" mass="11428">MLGGNRPHEISMCLDLTPENVATVTDVIRYEYAHEPECSEPLAVGHRAFGSWLERQRYTQAPGDTADSVAVPWLHIVIGQDLAGNKDVIMYMMMYYTCLHE</sequence>
<reference evidence="1 2" key="1">
    <citation type="submission" date="2024-01" db="EMBL/GenBank/DDBJ databases">
        <authorList>
            <person name="Alioto T."/>
            <person name="Alioto T."/>
            <person name="Gomez Garrido J."/>
        </authorList>
    </citation>
    <scope>NUCLEOTIDE SEQUENCE [LARGE SCALE GENOMIC DNA]</scope>
</reference>
<evidence type="ECO:0000313" key="1">
    <source>
        <dbReference type="EMBL" id="CAK6956277.1"/>
    </source>
</evidence>
<proteinExistence type="predicted"/>
<dbReference type="EMBL" id="CAWUFR010000024">
    <property type="protein sequence ID" value="CAK6956277.1"/>
    <property type="molecule type" value="Genomic_DNA"/>
</dbReference>
<keyword evidence="2" id="KW-1185">Reference proteome</keyword>
<dbReference type="AlphaFoldDB" id="A0AAV1NAV0"/>
<name>A0AAV1NAV0_SCOSC</name>
<dbReference type="Proteomes" id="UP001314229">
    <property type="component" value="Unassembled WGS sequence"/>
</dbReference>
<gene>
    <name evidence="1" type="ORF">FSCOSCO3_A022048</name>
</gene>
<protein>
    <submittedName>
        <fullName evidence="1">Uncharacterized protein</fullName>
    </submittedName>
</protein>